<dbReference type="PANTHER" id="PTHR23236">
    <property type="entry name" value="EUKARYOTIC TRANSLATION INITIATION FACTOR 4B/4H"/>
    <property type="match status" value="1"/>
</dbReference>
<dbReference type="Gene3D" id="3.30.70.330">
    <property type="match status" value="2"/>
</dbReference>
<evidence type="ECO:0000256" key="1">
    <source>
        <dbReference type="ARBA" id="ARBA00022884"/>
    </source>
</evidence>
<protein>
    <recommendedName>
        <fullName evidence="4">RRM domain-containing protein</fullName>
    </recommendedName>
</protein>
<keyword evidence="6" id="KW-1185">Reference proteome</keyword>
<dbReference type="Proteomes" id="UP000750711">
    <property type="component" value="Unassembled WGS sequence"/>
</dbReference>
<accession>A0A9P8RNJ5</accession>
<reference evidence="5" key="1">
    <citation type="submission" date="2021-03" db="EMBL/GenBank/DDBJ databases">
        <title>Comparative genomics and phylogenomic investigation of the class Geoglossomycetes provide insights into ecological specialization and systematics.</title>
        <authorList>
            <person name="Melie T."/>
            <person name="Pirro S."/>
            <person name="Miller A.N."/>
            <person name="Quandt A."/>
        </authorList>
    </citation>
    <scope>NUCLEOTIDE SEQUENCE</scope>
    <source>
        <strain evidence="5">CAQ_001_2017</strain>
    </source>
</reference>
<feature type="region of interest" description="Disordered" evidence="3">
    <location>
        <begin position="164"/>
        <end position="189"/>
    </location>
</feature>
<evidence type="ECO:0000313" key="5">
    <source>
        <dbReference type="EMBL" id="KAH0558609.1"/>
    </source>
</evidence>
<dbReference type="GO" id="GO:0003723">
    <property type="term" value="F:RNA binding"/>
    <property type="evidence" value="ECO:0007669"/>
    <property type="project" value="UniProtKB-UniRule"/>
</dbReference>
<dbReference type="PROSITE" id="PS50102">
    <property type="entry name" value="RRM"/>
    <property type="match status" value="2"/>
</dbReference>
<organism evidence="5 6">
    <name type="scientific">Trichoglossum hirsutum</name>
    <dbReference type="NCBI Taxonomy" id="265104"/>
    <lineage>
        <taxon>Eukaryota</taxon>
        <taxon>Fungi</taxon>
        <taxon>Dikarya</taxon>
        <taxon>Ascomycota</taxon>
        <taxon>Pezizomycotina</taxon>
        <taxon>Geoglossomycetes</taxon>
        <taxon>Geoglossales</taxon>
        <taxon>Geoglossaceae</taxon>
        <taxon>Trichoglossum</taxon>
    </lineage>
</organism>
<feature type="region of interest" description="Disordered" evidence="3">
    <location>
        <begin position="1"/>
        <end position="72"/>
    </location>
</feature>
<dbReference type="InterPro" id="IPR035979">
    <property type="entry name" value="RBD_domain_sf"/>
</dbReference>
<feature type="compositionally biased region" description="Polar residues" evidence="3">
    <location>
        <begin position="171"/>
        <end position="183"/>
    </location>
</feature>
<dbReference type="SUPFAM" id="SSF54928">
    <property type="entry name" value="RNA-binding domain, RBD"/>
    <property type="match status" value="2"/>
</dbReference>
<name>A0A9P8RNJ5_9PEZI</name>
<feature type="domain" description="RRM" evidence="4">
    <location>
        <begin position="74"/>
        <end position="162"/>
    </location>
</feature>
<sequence>MAPTTPALSAKKRKRGSKPIEEIEVDVTAPEPPSKKALRRAKKGRPVGTTTSKKGGAHGSDVDSDEKKTKRSDHGIWIGNLPFSFTKADLRKFLIESSSITDDQITRVHLPSAAAHPVQGSKPQNKGFAYVDLSTESVLNEALGLSETLVSGRRVLIKNAKSFEGRPENANDATQASRSNTAMSGKPPSKRVFVGNLSFDTSEEDLREHFGRCGEIKSVFVATFEDSGKCKGFALVEFEDLKAAEAALRGWVMVPLDEEDTDKENEKKGNGMRKWWVNRIRGRALRMEFAEDKVVRYKKRYGKGGTARVTTTEAAAISLKHKTISCPPGNTPG</sequence>
<evidence type="ECO:0000259" key="4">
    <source>
        <dbReference type="PROSITE" id="PS50102"/>
    </source>
</evidence>
<dbReference type="GO" id="GO:0005730">
    <property type="term" value="C:nucleolus"/>
    <property type="evidence" value="ECO:0007669"/>
    <property type="project" value="TreeGrafter"/>
</dbReference>
<evidence type="ECO:0000256" key="3">
    <source>
        <dbReference type="SAM" id="MobiDB-lite"/>
    </source>
</evidence>
<gene>
    <name evidence="5" type="ORF">GP486_004739</name>
</gene>
<dbReference type="Pfam" id="PF00076">
    <property type="entry name" value="RRM_1"/>
    <property type="match status" value="1"/>
</dbReference>
<evidence type="ECO:0000313" key="6">
    <source>
        <dbReference type="Proteomes" id="UP000750711"/>
    </source>
</evidence>
<dbReference type="EMBL" id="JAGHQM010000793">
    <property type="protein sequence ID" value="KAH0558609.1"/>
    <property type="molecule type" value="Genomic_DNA"/>
</dbReference>
<dbReference type="AlphaFoldDB" id="A0A9P8RNJ5"/>
<evidence type="ECO:0000256" key="2">
    <source>
        <dbReference type="PROSITE-ProRule" id="PRU00176"/>
    </source>
</evidence>
<keyword evidence="1 2" id="KW-0694">RNA-binding</keyword>
<feature type="compositionally biased region" description="Basic residues" evidence="3">
    <location>
        <begin position="36"/>
        <end position="45"/>
    </location>
</feature>
<proteinExistence type="predicted"/>
<dbReference type="SMART" id="SM00360">
    <property type="entry name" value="RRM"/>
    <property type="match status" value="2"/>
</dbReference>
<dbReference type="InterPro" id="IPR012677">
    <property type="entry name" value="Nucleotide-bd_a/b_plait_sf"/>
</dbReference>
<dbReference type="PANTHER" id="PTHR23236:SF95">
    <property type="entry name" value="NUCLEOLAR PROTEIN 13"/>
    <property type="match status" value="1"/>
</dbReference>
<comment type="caution">
    <text evidence="5">The sequence shown here is derived from an EMBL/GenBank/DDBJ whole genome shotgun (WGS) entry which is preliminary data.</text>
</comment>
<feature type="domain" description="RRM" evidence="4">
    <location>
        <begin position="190"/>
        <end position="292"/>
    </location>
</feature>
<dbReference type="InterPro" id="IPR000504">
    <property type="entry name" value="RRM_dom"/>
</dbReference>